<name>A0A150WU60_BDEBC</name>
<dbReference type="EMBL" id="LUKF01000003">
    <property type="protein sequence ID" value="KYG70048.1"/>
    <property type="molecule type" value="Genomic_DNA"/>
</dbReference>
<evidence type="ECO:0000313" key="2">
    <source>
        <dbReference type="Proteomes" id="UP000075391"/>
    </source>
</evidence>
<dbReference type="AlphaFoldDB" id="A0A150WU60"/>
<comment type="caution">
    <text evidence="1">The sequence shown here is derived from an EMBL/GenBank/DDBJ whole genome shotgun (WGS) entry which is preliminary data.</text>
</comment>
<dbReference type="Proteomes" id="UP000075391">
    <property type="component" value="Unassembled WGS sequence"/>
</dbReference>
<dbReference type="OrthoDB" id="5289253at2"/>
<proteinExistence type="predicted"/>
<accession>A0A150WU60</accession>
<organism evidence="1 2">
    <name type="scientific">Bdellovibrio bacteriovorus</name>
    <dbReference type="NCBI Taxonomy" id="959"/>
    <lineage>
        <taxon>Bacteria</taxon>
        <taxon>Pseudomonadati</taxon>
        <taxon>Bdellovibrionota</taxon>
        <taxon>Bdellovibrionia</taxon>
        <taxon>Bdellovibrionales</taxon>
        <taxon>Pseudobdellovibrionaceae</taxon>
        <taxon>Bdellovibrio</taxon>
    </lineage>
</organism>
<dbReference type="SUPFAM" id="SSF48371">
    <property type="entry name" value="ARM repeat"/>
    <property type="match status" value="1"/>
</dbReference>
<evidence type="ECO:0000313" key="1">
    <source>
        <dbReference type="EMBL" id="KYG70048.1"/>
    </source>
</evidence>
<dbReference type="Gene3D" id="1.25.40.290">
    <property type="entry name" value="ARM repeat domains"/>
    <property type="match status" value="1"/>
</dbReference>
<gene>
    <name evidence="1" type="ORF">AZI85_15265</name>
</gene>
<sequence>MPQKNEESNDTAFKNWINEALVKRMAKHISHHYPAFDEKAFIKLSHKLPNLELKPRMRLICDFLKTHLPEDYNKALAILLKATTKPAPGVTAMKGFDLWAFTEYVHRYGLKDFEESMKALHTFTELFTAEFAIRPFLIHEEKRTLKVLHKWSKDKNHHVRRLVSEGSRPRLPWGEQLKSFIKDPTPTIELLDKLKYDDELYVRKSVANHLNDISKDHPDIAVKVAARWLKEAPAKHKEKIEWIVRHALRTLLKKGNADALKLLGYENKGKVQIKNLLLVSDNVKIGSHLEFSFDVASTEAAQIMVDYLIHHKKANGGTSPKVFKLTTKTMKHKEVIAIKKKHSFKPITTRVYYPGTHYLEIMVNGKLLAKIPFTLKK</sequence>
<dbReference type="InterPro" id="IPR016024">
    <property type="entry name" value="ARM-type_fold"/>
</dbReference>
<protein>
    <submittedName>
        <fullName evidence="1">DNA alkylation repair protein</fullName>
    </submittedName>
</protein>
<reference evidence="1 2" key="1">
    <citation type="submission" date="2016-03" db="EMBL/GenBank/DDBJ databases">
        <authorList>
            <person name="Ploux O."/>
        </authorList>
    </citation>
    <scope>NUCLEOTIDE SEQUENCE [LARGE SCALE GENOMIC DNA]</scope>
    <source>
        <strain evidence="1 2">BER2</strain>
    </source>
</reference>
<dbReference type="RefSeq" id="WP_063242965.1">
    <property type="nucleotide sequence ID" value="NZ_LUKF01000003.1"/>
</dbReference>